<evidence type="ECO:0000313" key="3">
    <source>
        <dbReference type="EMBL" id="ETS77457.1"/>
    </source>
</evidence>
<feature type="transmembrane region" description="Helical" evidence="2">
    <location>
        <begin position="492"/>
        <end position="514"/>
    </location>
</feature>
<proteinExistence type="predicted"/>
<evidence type="ECO:0000256" key="2">
    <source>
        <dbReference type="SAM" id="Phobius"/>
    </source>
</evidence>
<reference evidence="4" key="1">
    <citation type="journal article" date="2015" name="BMC Genomics">
        <title>Genomic and transcriptomic analysis of the endophytic fungus Pestalotiopsis fici reveals its lifestyle and high potential for synthesis of natural products.</title>
        <authorList>
            <person name="Wang X."/>
            <person name="Zhang X."/>
            <person name="Liu L."/>
            <person name="Xiang M."/>
            <person name="Wang W."/>
            <person name="Sun X."/>
            <person name="Che Y."/>
            <person name="Guo L."/>
            <person name="Liu G."/>
            <person name="Guo L."/>
            <person name="Wang C."/>
            <person name="Yin W.B."/>
            <person name="Stadler M."/>
            <person name="Zhang X."/>
            <person name="Liu X."/>
        </authorList>
    </citation>
    <scope>NUCLEOTIDE SEQUENCE [LARGE SCALE GENOMIC DNA]</scope>
    <source>
        <strain evidence="4">W106-1 / CGMCC3.15140</strain>
    </source>
</reference>
<dbReference type="OrthoDB" id="5427664at2759"/>
<feature type="region of interest" description="Disordered" evidence="1">
    <location>
        <begin position="587"/>
        <end position="606"/>
    </location>
</feature>
<dbReference type="HOGENOM" id="CLU_428333_0_0_1"/>
<dbReference type="GeneID" id="19276344"/>
<accession>W3WWF6</accession>
<feature type="transmembrane region" description="Helical" evidence="2">
    <location>
        <begin position="129"/>
        <end position="150"/>
    </location>
</feature>
<dbReference type="RefSeq" id="XP_007838103.1">
    <property type="nucleotide sequence ID" value="XM_007839912.1"/>
</dbReference>
<protein>
    <recommendedName>
        <fullName evidence="5">Transmembrane protein</fullName>
    </recommendedName>
</protein>
<keyword evidence="2" id="KW-0812">Transmembrane</keyword>
<dbReference type="AlphaFoldDB" id="W3WWF6"/>
<keyword evidence="4" id="KW-1185">Reference proteome</keyword>
<evidence type="ECO:0000313" key="4">
    <source>
        <dbReference type="Proteomes" id="UP000030651"/>
    </source>
</evidence>
<feature type="compositionally biased region" description="Low complexity" evidence="1">
    <location>
        <begin position="379"/>
        <end position="392"/>
    </location>
</feature>
<feature type="transmembrane region" description="Helical" evidence="2">
    <location>
        <begin position="556"/>
        <end position="576"/>
    </location>
</feature>
<evidence type="ECO:0000256" key="1">
    <source>
        <dbReference type="SAM" id="MobiDB-lite"/>
    </source>
</evidence>
<feature type="transmembrane region" description="Helical" evidence="2">
    <location>
        <begin position="20"/>
        <end position="44"/>
    </location>
</feature>
<feature type="transmembrane region" description="Helical" evidence="2">
    <location>
        <begin position="225"/>
        <end position="248"/>
    </location>
</feature>
<dbReference type="KEGG" id="pfy:PFICI_11331"/>
<feature type="transmembrane region" description="Helical" evidence="2">
    <location>
        <begin position="526"/>
        <end position="544"/>
    </location>
</feature>
<gene>
    <name evidence="3" type="ORF">PFICI_11331</name>
</gene>
<feature type="transmembrane region" description="Helical" evidence="2">
    <location>
        <begin position="309"/>
        <end position="328"/>
    </location>
</feature>
<organism evidence="3 4">
    <name type="scientific">Pestalotiopsis fici (strain W106-1 / CGMCC3.15140)</name>
    <dbReference type="NCBI Taxonomy" id="1229662"/>
    <lineage>
        <taxon>Eukaryota</taxon>
        <taxon>Fungi</taxon>
        <taxon>Dikarya</taxon>
        <taxon>Ascomycota</taxon>
        <taxon>Pezizomycotina</taxon>
        <taxon>Sordariomycetes</taxon>
        <taxon>Xylariomycetidae</taxon>
        <taxon>Amphisphaeriales</taxon>
        <taxon>Sporocadaceae</taxon>
        <taxon>Pestalotiopsis</taxon>
    </lineage>
</organism>
<feature type="transmembrane region" description="Helical" evidence="2">
    <location>
        <begin position="97"/>
        <end position="117"/>
    </location>
</feature>
<dbReference type="InParanoid" id="W3WWF6"/>
<dbReference type="Proteomes" id="UP000030651">
    <property type="component" value="Unassembled WGS sequence"/>
</dbReference>
<keyword evidence="2" id="KW-0472">Membrane</keyword>
<feature type="region of interest" description="Disordered" evidence="1">
    <location>
        <begin position="372"/>
        <end position="402"/>
    </location>
</feature>
<feature type="transmembrane region" description="Helical" evidence="2">
    <location>
        <begin position="162"/>
        <end position="182"/>
    </location>
</feature>
<keyword evidence="2" id="KW-1133">Transmembrane helix</keyword>
<feature type="transmembrane region" description="Helical" evidence="2">
    <location>
        <begin position="454"/>
        <end position="480"/>
    </location>
</feature>
<dbReference type="EMBL" id="KI912116">
    <property type="protein sequence ID" value="ETS77457.1"/>
    <property type="molecule type" value="Genomic_DNA"/>
</dbReference>
<name>W3WWF6_PESFW</name>
<sequence>MWQCNESEPAQWLRPDIENVWTVLAFFAPSALAVVALLIQYLLLHEPLAGSVPRDVNPVDVVVLRWVRSGLQYLGFGVHSLDHTGQEDGVRSAFDQFMLGLGDIHAGFGVAIIGHAFASLPRGLTAYDWWLTIGFGWAAVITNIAVLCSLRDYFRQNAVKRAWRLCLVFVMVATLAVCMVPVGRIRHAMHVSGQYNGHDILAANVLCFFPGRGHGVAAKQPSRLVLSWGLIVGFLIVVVALSATVMVLEHPEGVLKRWCRRYWEELEESSLEDPALCARCEHRFVLLVVRPFIAFWLMVRAHLDVLGSALTEIVCSVALCTWVSLRFYELLQLHPLHITDRLTLVHYIAFATLLATCKPLVEHACMSWRSTPRRDSSRRWPWSRNSESSSPSDDSETGAASPTINARLNTGKSVMFNTSAPNNAAASVQGDATMPRRRAMPRLPMHFKFYLDTAWYVAALPIAAMSCLIQLVLMLVLSTMGGMTGVDVIFKLMPWFVVFAPVQVFFYIIAAMIAEERGSSTQSRQLTFGLLSLGFVTVSTLSVMDTIYGLGGWPMSYLGLGALGLMVVAHVLYGCVSKPGRLVKGKGVNTGTTDEESALLGNNRNQPKIPVRRPKQLLPSRRLSKQGMKTYGTMMKPGN</sequence>
<dbReference type="STRING" id="1229662.W3WWF6"/>
<evidence type="ECO:0008006" key="5">
    <source>
        <dbReference type="Google" id="ProtNLM"/>
    </source>
</evidence>